<organism evidence="1 2">
    <name type="scientific">Candidatus Campbellbacteria bacterium RIFCSPHIGHO2_01_FULL_34_10</name>
    <dbReference type="NCBI Taxonomy" id="1797577"/>
    <lineage>
        <taxon>Bacteria</taxon>
        <taxon>Candidatus Campbelliibacteriota</taxon>
    </lineage>
</organism>
<dbReference type="AlphaFoldDB" id="A0A1F5EN38"/>
<proteinExistence type="predicted"/>
<dbReference type="EMBL" id="MEZZ01000020">
    <property type="protein sequence ID" value="OGD68829.1"/>
    <property type="molecule type" value="Genomic_DNA"/>
</dbReference>
<evidence type="ECO:0000313" key="2">
    <source>
        <dbReference type="Proteomes" id="UP000186670"/>
    </source>
</evidence>
<sequence length="88" mass="10019">MGCIFQVEENSNTEFIFKKNIQKSTDQKSVLFLIITLNYEIGFSGSLRFTREDEQVSFIRAVSCKLLAIGFVIPPLPVSHKGYKICQI</sequence>
<accession>A0A1F5EN38</accession>
<protein>
    <submittedName>
        <fullName evidence="1">Uncharacterized protein</fullName>
    </submittedName>
</protein>
<name>A0A1F5EN38_9BACT</name>
<comment type="caution">
    <text evidence="1">The sequence shown here is derived from an EMBL/GenBank/DDBJ whole genome shotgun (WGS) entry which is preliminary data.</text>
</comment>
<evidence type="ECO:0000313" key="1">
    <source>
        <dbReference type="EMBL" id="OGD68829.1"/>
    </source>
</evidence>
<dbReference type="Proteomes" id="UP000186670">
    <property type="component" value="Unassembled WGS sequence"/>
</dbReference>
<reference evidence="1 2" key="1">
    <citation type="journal article" date="2016" name="Nat. Commun.">
        <title>Thousands of microbial genomes shed light on interconnected biogeochemical processes in an aquifer system.</title>
        <authorList>
            <person name="Anantharaman K."/>
            <person name="Brown C.T."/>
            <person name="Hug L.A."/>
            <person name="Sharon I."/>
            <person name="Castelle C.J."/>
            <person name="Probst A.J."/>
            <person name="Thomas B.C."/>
            <person name="Singh A."/>
            <person name="Wilkins M.J."/>
            <person name="Karaoz U."/>
            <person name="Brodie E.L."/>
            <person name="Williams K.H."/>
            <person name="Hubbard S.S."/>
            <person name="Banfield J.F."/>
        </authorList>
    </citation>
    <scope>NUCLEOTIDE SEQUENCE [LARGE SCALE GENOMIC DNA]</scope>
</reference>
<gene>
    <name evidence="1" type="ORF">A2811_02475</name>
</gene>